<dbReference type="EMBL" id="BLXT01003028">
    <property type="protein sequence ID" value="GFO00092.1"/>
    <property type="molecule type" value="Genomic_DNA"/>
</dbReference>
<dbReference type="PROSITE" id="PS00108">
    <property type="entry name" value="PROTEIN_KINASE_ST"/>
    <property type="match status" value="1"/>
</dbReference>
<dbReference type="InterPro" id="IPR011009">
    <property type="entry name" value="Kinase-like_dom_sf"/>
</dbReference>
<reference evidence="16 17" key="1">
    <citation type="journal article" date="2021" name="Elife">
        <title>Chloroplast acquisition without the gene transfer in kleptoplastic sea slugs, Plakobranchus ocellatus.</title>
        <authorList>
            <person name="Maeda T."/>
            <person name="Takahashi S."/>
            <person name="Yoshida T."/>
            <person name="Shimamura S."/>
            <person name="Takaki Y."/>
            <person name="Nagai Y."/>
            <person name="Toyoda A."/>
            <person name="Suzuki Y."/>
            <person name="Arimoto A."/>
            <person name="Ishii H."/>
            <person name="Satoh N."/>
            <person name="Nishiyama T."/>
            <person name="Hasebe M."/>
            <person name="Maruyama T."/>
            <person name="Minagawa J."/>
            <person name="Obokata J."/>
            <person name="Shigenobu S."/>
        </authorList>
    </citation>
    <scope>NUCLEOTIDE SEQUENCE [LARGE SCALE GENOMIC DNA]</scope>
</reference>
<evidence type="ECO:0000256" key="11">
    <source>
        <dbReference type="ARBA" id="ARBA00080573"/>
    </source>
</evidence>
<dbReference type="PROSITE" id="PS50011">
    <property type="entry name" value="PROTEIN_KINASE_DOM"/>
    <property type="match status" value="1"/>
</dbReference>
<dbReference type="SMART" id="SM00220">
    <property type="entry name" value="S_TKc"/>
    <property type="match status" value="1"/>
</dbReference>
<dbReference type="Gene3D" id="1.10.510.10">
    <property type="entry name" value="Transferase(Phosphotransferase) domain 1"/>
    <property type="match status" value="1"/>
</dbReference>
<dbReference type="GO" id="GO:0004674">
    <property type="term" value="F:protein serine/threonine kinase activity"/>
    <property type="evidence" value="ECO:0007669"/>
    <property type="project" value="UniProtKB-KW"/>
</dbReference>
<evidence type="ECO:0000256" key="14">
    <source>
        <dbReference type="SAM" id="Coils"/>
    </source>
</evidence>
<evidence type="ECO:0000313" key="16">
    <source>
        <dbReference type="EMBL" id="GFO00092.1"/>
    </source>
</evidence>
<dbReference type="SUPFAM" id="SSF56112">
    <property type="entry name" value="Protein kinase-like (PK-like)"/>
    <property type="match status" value="1"/>
</dbReference>
<dbReference type="PANTHER" id="PTHR11584:SF369">
    <property type="entry name" value="MITOGEN-ACTIVATED PROTEIN KINASE KINASE KINASE 19-RELATED"/>
    <property type="match status" value="1"/>
</dbReference>
<evidence type="ECO:0000256" key="13">
    <source>
        <dbReference type="RuleBase" id="RU000304"/>
    </source>
</evidence>
<keyword evidence="5 12" id="KW-0547">Nucleotide-binding</keyword>
<evidence type="ECO:0000313" key="17">
    <source>
        <dbReference type="Proteomes" id="UP000735302"/>
    </source>
</evidence>
<dbReference type="InterPro" id="IPR000719">
    <property type="entry name" value="Prot_kinase_dom"/>
</dbReference>
<evidence type="ECO:0000256" key="2">
    <source>
        <dbReference type="ARBA" id="ARBA00012513"/>
    </source>
</evidence>
<dbReference type="Proteomes" id="UP000735302">
    <property type="component" value="Unassembled WGS sequence"/>
</dbReference>
<keyword evidence="6 16" id="KW-0418">Kinase</keyword>
<evidence type="ECO:0000256" key="9">
    <source>
        <dbReference type="ARBA" id="ARBA00048679"/>
    </source>
</evidence>
<comment type="catalytic activity">
    <reaction evidence="9">
        <text>L-seryl-[protein] + ATP = O-phospho-L-seryl-[protein] + ADP + H(+)</text>
        <dbReference type="Rhea" id="RHEA:17989"/>
        <dbReference type="Rhea" id="RHEA-COMP:9863"/>
        <dbReference type="Rhea" id="RHEA-COMP:11604"/>
        <dbReference type="ChEBI" id="CHEBI:15378"/>
        <dbReference type="ChEBI" id="CHEBI:29999"/>
        <dbReference type="ChEBI" id="CHEBI:30616"/>
        <dbReference type="ChEBI" id="CHEBI:83421"/>
        <dbReference type="ChEBI" id="CHEBI:456216"/>
        <dbReference type="EC" id="2.7.11.1"/>
    </reaction>
</comment>
<dbReference type="Pfam" id="PF00069">
    <property type="entry name" value="Pkinase"/>
    <property type="match status" value="1"/>
</dbReference>
<feature type="domain" description="Protein kinase" evidence="15">
    <location>
        <begin position="81"/>
        <end position="343"/>
    </location>
</feature>
<keyword evidence="4" id="KW-0808">Transferase</keyword>
<evidence type="ECO:0000259" key="15">
    <source>
        <dbReference type="PROSITE" id="PS50011"/>
    </source>
</evidence>
<evidence type="ECO:0000256" key="8">
    <source>
        <dbReference type="ARBA" id="ARBA00047899"/>
    </source>
</evidence>
<dbReference type="InterPro" id="IPR008271">
    <property type="entry name" value="Ser/Thr_kinase_AS"/>
</dbReference>
<dbReference type="CDD" id="cd06631">
    <property type="entry name" value="STKc_YSK4"/>
    <property type="match status" value="1"/>
</dbReference>
<keyword evidence="14" id="KW-0175">Coiled coil</keyword>
<comment type="catalytic activity">
    <reaction evidence="8">
        <text>L-threonyl-[protein] + ATP = O-phospho-L-threonyl-[protein] + ADP + H(+)</text>
        <dbReference type="Rhea" id="RHEA:46608"/>
        <dbReference type="Rhea" id="RHEA-COMP:11060"/>
        <dbReference type="Rhea" id="RHEA-COMP:11605"/>
        <dbReference type="ChEBI" id="CHEBI:15378"/>
        <dbReference type="ChEBI" id="CHEBI:30013"/>
        <dbReference type="ChEBI" id="CHEBI:30616"/>
        <dbReference type="ChEBI" id="CHEBI:61977"/>
        <dbReference type="ChEBI" id="CHEBI:456216"/>
        <dbReference type="EC" id="2.7.11.1"/>
    </reaction>
</comment>
<dbReference type="GO" id="GO:0035556">
    <property type="term" value="P:intracellular signal transduction"/>
    <property type="evidence" value="ECO:0007669"/>
    <property type="project" value="UniProtKB-ARBA"/>
</dbReference>
<protein>
    <recommendedName>
        <fullName evidence="10">Mitogen-activated protein kinase kinase kinase 19</fullName>
        <ecNumber evidence="2">2.7.11.1</ecNumber>
    </recommendedName>
    <alternativeName>
        <fullName evidence="11">SPS1/STE20-related protein kinase YSK4</fullName>
    </alternativeName>
</protein>
<dbReference type="GO" id="GO:0005524">
    <property type="term" value="F:ATP binding"/>
    <property type="evidence" value="ECO:0007669"/>
    <property type="project" value="UniProtKB-UniRule"/>
</dbReference>
<feature type="coiled-coil region" evidence="14">
    <location>
        <begin position="111"/>
        <end position="138"/>
    </location>
</feature>
<keyword evidence="3 13" id="KW-0723">Serine/threonine-protein kinase</keyword>
<dbReference type="EC" id="2.7.11.1" evidence="2"/>
<evidence type="ECO:0000256" key="12">
    <source>
        <dbReference type="PROSITE-ProRule" id="PRU10141"/>
    </source>
</evidence>
<evidence type="ECO:0000256" key="4">
    <source>
        <dbReference type="ARBA" id="ARBA00022679"/>
    </source>
</evidence>
<gene>
    <name evidence="16" type="ORF">PoB_002659700</name>
</gene>
<name>A0AAV3ZZI5_9GAST</name>
<dbReference type="InterPro" id="IPR017441">
    <property type="entry name" value="Protein_kinase_ATP_BS"/>
</dbReference>
<sequence length="355" mass="39882">MFWQLLDKNLFKYEAWLLPTNRSDEDGITAEEERLLEQLSKSDFVPSGIPLEYLDSRRGSLAGSECTVDSIKSVQDDTIQWKKGNVLGKGAFGTVWCGLTSEGQLIAVKQIELTTLNHSKAQREYEKVQEEVELLKTLEHVNIVGYLGTSLEDNIVSIFMQFVPGGSIASILARFGALDEAVFRRYTRQILEGVRYLHSNDVIHRDIKGANVMLMPNGVIKLIDFGCAKRLCINLSLSQAEILKSMKGTPYWMAPEVVNETGHGKKSDIWSIGCSVFEMATRKPPWADMNPMAAIFAIGSSSRPVPSLDEKFSDEARDFVTQCLTRDQEKRPSAKELLDHAFLTRKSARKRQISE</sequence>
<evidence type="ECO:0000256" key="6">
    <source>
        <dbReference type="ARBA" id="ARBA00022777"/>
    </source>
</evidence>
<keyword evidence="7 12" id="KW-0067">ATP-binding</keyword>
<feature type="binding site" evidence="12">
    <location>
        <position position="109"/>
    </location>
    <ligand>
        <name>ATP</name>
        <dbReference type="ChEBI" id="CHEBI:30616"/>
    </ligand>
</feature>
<keyword evidence="17" id="KW-1185">Reference proteome</keyword>
<dbReference type="PANTHER" id="PTHR11584">
    <property type="entry name" value="SERINE/THREONINE PROTEIN KINASE"/>
    <property type="match status" value="1"/>
</dbReference>
<dbReference type="PROSITE" id="PS00107">
    <property type="entry name" value="PROTEIN_KINASE_ATP"/>
    <property type="match status" value="1"/>
</dbReference>
<accession>A0AAV3ZZI5</accession>
<evidence type="ECO:0000256" key="3">
    <source>
        <dbReference type="ARBA" id="ARBA00022527"/>
    </source>
</evidence>
<organism evidence="16 17">
    <name type="scientific">Plakobranchus ocellatus</name>
    <dbReference type="NCBI Taxonomy" id="259542"/>
    <lineage>
        <taxon>Eukaryota</taxon>
        <taxon>Metazoa</taxon>
        <taxon>Spiralia</taxon>
        <taxon>Lophotrochozoa</taxon>
        <taxon>Mollusca</taxon>
        <taxon>Gastropoda</taxon>
        <taxon>Heterobranchia</taxon>
        <taxon>Euthyneura</taxon>
        <taxon>Panpulmonata</taxon>
        <taxon>Sacoglossa</taxon>
        <taxon>Placobranchoidea</taxon>
        <taxon>Plakobranchidae</taxon>
        <taxon>Plakobranchus</taxon>
    </lineage>
</organism>
<evidence type="ECO:0000256" key="10">
    <source>
        <dbReference type="ARBA" id="ARBA00069016"/>
    </source>
</evidence>
<dbReference type="AlphaFoldDB" id="A0AAV3ZZI5"/>
<proteinExistence type="inferred from homology"/>
<comment type="caution">
    <text evidence="16">The sequence shown here is derived from an EMBL/GenBank/DDBJ whole genome shotgun (WGS) entry which is preliminary data.</text>
</comment>
<dbReference type="FunFam" id="1.10.510.10:FF:000331">
    <property type="entry name" value="Mitogen-activated protein kinase kinase kinase 19"/>
    <property type="match status" value="1"/>
</dbReference>
<evidence type="ECO:0000256" key="7">
    <source>
        <dbReference type="ARBA" id="ARBA00022840"/>
    </source>
</evidence>
<evidence type="ECO:0000256" key="5">
    <source>
        <dbReference type="ARBA" id="ARBA00022741"/>
    </source>
</evidence>
<evidence type="ECO:0000256" key="1">
    <source>
        <dbReference type="ARBA" id="ARBA00008874"/>
    </source>
</evidence>
<comment type="similarity">
    <text evidence="1">Belongs to the protein kinase superfamily. STE Ser/Thr protein kinase family. STE20 subfamily.</text>
</comment>